<comment type="subcellular location">
    <subcellularLocation>
        <location evidence="1 10">Mitochondrion inner membrane</location>
    </subcellularLocation>
</comment>
<dbReference type="PROSITE" id="PS00822">
    <property type="entry name" value="CYTO_HEME_LYASE_2"/>
    <property type="match status" value="1"/>
</dbReference>
<dbReference type="eggNOG" id="KOG3996">
    <property type="taxonomic scope" value="Eukaryota"/>
</dbReference>
<evidence type="ECO:0000256" key="4">
    <source>
        <dbReference type="ARBA" id="ARBA00022723"/>
    </source>
</evidence>
<dbReference type="OMA" id="KARFWLF"/>
<evidence type="ECO:0000256" key="5">
    <source>
        <dbReference type="ARBA" id="ARBA00022792"/>
    </source>
</evidence>
<evidence type="ECO:0000256" key="8">
    <source>
        <dbReference type="ARBA" id="ARBA00023136"/>
    </source>
</evidence>
<protein>
    <recommendedName>
        <fullName evidence="10">Holocytochrome c-type synthase</fullName>
        <ecNumber evidence="10">4.4.1.17</ecNumber>
    </recommendedName>
</protein>
<evidence type="ECO:0000256" key="2">
    <source>
        <dbReference type="ARBA" id="ARBA00007255"/>
    </source>
</evidence>
<dbReference type="VEuPathDB" id="FungiDB:ACLA_053760"/>
<sequence>MGWFWADSQQKPTPAAPNPLASSDASPPPGCPMHASNAPPALATPPASDAPSSSCPVRPTDSPFFVPKTTPTASPQPSAASEARSTLSKLNPLNYMFSSISQERAPNQTMDLPVEREPSSIPRGDAEGNWEYPSPQQMYNAMLRKGYTDTPQDAVESMVAVHNFLNEGAWAEIVGWERIFAKGLGSAWDMCRRGEEGIAFEAMKQEMMGTTDQSTEPRLLRFQGRPHELTPKAKILQALGWVYPAKFETSPPFDRHDWFVLRQTPSGPKEVRYVIDYYSGPPEPTGEPVFYLDIRPALDSPTAAVERLMRWGGDVWWRASGGAVRENSNK</sequence>
<feature type="region of interest" description="Disordered" evidence="11">
    <location>
        <begin position="104"/>
        <end position="132"/>
    </location>
</feature>
<dbReference type="GeneID" id="4706962"/>
<evidence type="ECO:0000256" key="3">
    <source>
        <dbReference type="ARBA" id="ARBA00022617"/>
    </source>
</evidence>
<keyword evidence="9 10" id="KW-0456">Lyase</keyword>
<keyword evidence="5 10" id="KW-0999">Mitochondrion inner membrane</keyword>
<keyword evidence="13" id="KW-1185">Reference proteome</keyword>
<dbReference type="EMBL" id="DS027048">
    <property type="protein sequence ID" value="EAW13330.1"/>
    <property type="molecule type" value="Genomic_DNA"/>
</dbReference>
<evidence type="ECO:0000256" key="11">
    <source>
        <dbReference type="SAM" id="MobiDB-lite"/>
    </source>
</evidence>
<evidence type="ECO:0000313" key="13">
    <source>
        <dbReference type="Proteomes" id="UP000006701"/>
    </source>
</evidence>
<keyword evidence="8 10" id="KW-0472">Membrane</keyword>
<comment type="catalytic activity">
    <reaction evidence="10">
        <text>holo-[cytochrome c] = apo-[cytochrome c] + heme b</text>
        <dbReference type="Rhea" id="RHEA:22648"/>
        <dbReference type="Rhea" id="RHEA-COMP:10725"/>
        <dbReference type="Rhea" id="RHEA-COMP:10726"/>
        <dbReference type="ChEBI" id="CHEBI:29950"/>
        <dbReference type="ChEBI" id="CHEBI:60344"/>
        <dbReference type="ChEBI" id="CHEBI:83739"/>
        <dbReference type="EC" id="4.4.1.17"/>
    </reaction>
</comment>
<feature type="compositionally biased region" description="Polar residues" evidence="11">
    <location>
        <begin position="69"/>
        <end position="85"/>
    </location>
</feature>
<dbReference type="EC" id="4.4.1.17" evidence="10"/>
<dbReference type="GO" id="GO:0004408">
    <property type="term" value="F:holocytochrome-c synthase activity"/>
    <property type="evidence" value="ECO:0007669"/>
    <property type="project" value="UniProtKB-EC"/>
</dbReference>
<keyword evidence="4 10" id="KW-0479">Metal-binding</keyword>
<proteinExistence type="inferred from homology"/>
<dbReference type="STRING" id="344612.A1C906"/>
<evidence type="ECO:0000256" key="6">
    <source>
        <dbReference type="ARBA" id="ARBA00023004"/>
    </source>
</evidence>
<dbReference type="PANTHER" id="PTHR12743">
    <property type="entry name" value="CYTOCHROME C1 HEME LYASE"/>
    <property type="match status" value="1"/>
</dbReference>
<keyword evidence="3 10" id="KW-0349">Heme</keyword>
<feature type="compositionally biased region" description="Low complexity" evidence="11">
    <location>
        <begin position="35"/>
        <end position="56"/>
    </location>
</feature>
<evidence type="ECO:0000256" key="1">
    <source>
        <dbReference type="ARBA" id="ARBA00004273"/>
    </source>
</evidence>
<dbReference type="KEGG" id="act:ACLA_053760"/>
<evidence type="ECO:0000256" key="9">
    <source>
        <dbReference type="ARBA" id="ARBA00023239"/>
    </source>
</evidence>
<evidence type="ECO:0000256" key="10">
    <source>
        <dbReference type="RuleBase" id="RU363130"/>
    </source>
</evidence>
<feature type="region of interest" description="Disordered" evidence="11">
    <location>
        <begin position="1"/>
        <end position="85"/>
    </location>
</feature>
<dbReference type="GO" id="GO:0005743">
    <property type="term" value="C:mitochondrial inner membrane"/>
    <property type="evidence" value="ECO:0007669"/>
    <property type="project" value="UniProtKB-SubCell"/>
</dbReference>
<dbReference type="Proteomes" id="UP000006701">
    <property type="component" value="Unassembled WGS sequence"/>
</dbReference>
<keyword evidence="7 10" id="KW-0496">Mitochondrion</keyword>
<dbReference type="Pfam" id="PF01265">
    <property type="entry name" value="Cyto_heme_lyase"/>
    <property type="match status" value="1"/>
</dbReference>
<dbReference type="OrthoDB" id="1158011at2759"/>
<dbReference type="GO" id="GO:0046872">
    <property type="term" value="F:metal ion binding"/>
    <property type="evidence" value="ECO:0007669"/>
    <property type="project" value="UniProtKB-KW"/>
</dbReference>
<keyword evidence="6 10" id="KW-0408">Iron</keyword>
<comment type="function">
    <text evidence="10">Lyase that catalyzes the covalent linking of the heme group to the cytochrome C apoprotein to produce the mature functional cytochrome.</text>
</comment>
<accession>A1C906</accession>
<name>A1C906_ASPCL</name>
<evidence type="ECO:0000313" key="12">
    <source>
        <dbReference type="EMBL" id="EAW13330.1"/>
    </source>
</evidence>
<dbReference type="GO" id="GO:0005758">
    <property type="term" value="C:mitochondrial intermembrane space"/>
    <property type="evidence" value="ECO:0007669"/>
    <property type="project" value="EnsemblFungi"/>
</dbReference>
<reference evidence="12 13" key="1">
    <citation type="journal article" date="2008" name="PLoS Genet.">
        <title>Genomic islands in the pathogenic filamentous fungus Aspergillus fumigatus.</title>
        <authorList>
            <person name="Fedorova N.D."/>
            <person name="Khaldi N."/>
            <person name="Joardar V.S."/>
            <person name="Maiti R."/>
            <person name="Amedeo P."/>
            <person name="Anderson M.J."/>
            <person name="Crabtree J."/>
            <person name="Silva J.C."/>
            <person name="Badger J.H."/>
            <person name="Albarraq A."/>
            <person name="Angiuoli S."/>
            <person name="Bussey H."/>
            <person name="Bowyer P."/>
            <person name="Cotty P.J."/>
            <person name="Dyer P.S."/>
            <person name="Egan A."/>
            <person name="Galens K."/>
            <person name="Fraser-Liggett C.M."/>
            <person name="Haas B.J."/>
            <person name="Inman J.M."/>
            <person name="Kent R."/>
            <person name="Lemieux S."/>
            <person name="Malavazi I."/>
            <person name="Orvis J."/>
            <person name="Roemer T."/>
            <person name="Ronning C.M."/>
            <person name="Sundaram J.P."/>
            <person name="Sutton G."/>
            <person name="Turner G."/>
            <person name="Venter J.C."/>
            <person name="White O.R."/>
            <person name="Whitty B.R."/>
            <person name="Youngman P."/>
            <person name="Wolfe K.H."/>
            <person name="Goldman G.H."/>
            <person name="Wortman J.R."/>
            <person name="Jiang B."/>
            <person name="Denning D.W."/>
            <person name="Nierman W.C."/>
        </authorList>
    </citation>
    <scope>NUCLEOTIDE SEQUENCE [LARGE SCALE GENOMIC DNA]</scope>
    <source>
        <strain evidence="13">ATCC 1007 / CBS 513.65 / DSM 816 / NCTC 3887 / NRRL 1</strain>
    </source>
</reference>
<evidence type="ECO:0000256" key="7">
    <source>
        <dbReference type="ARBA" id="ARBA00023128"/>
    </source>
</evidence>
<dbReference type="PANTHER" id="PTHR12743:SF3">
    <property type="entry name" value="HOLOCYTOCHROME-C SYNTHASE"/>
    <property type="match status" value="1"/>
</dbReference>
<dbReference type="RefSeq" id="XP_001274756.1">
    <property type="nucleotide sequence ID" value="XM_001274755.1"/>
</dbReference>
<comment type="similarity">
    <text evidence="2 10">Belongs to the cytochrome c-type heme lyase family.</text>
</comment>
<gene>
    <name evidence="12" type="ORF">ACLA_053760</name>
</gene>
<dbReference type="AlphaFoldDB" id="A1C906"/>
<dbReference type="InterPro" id="IPR000511">
    <property type="entry name" value="Holocyt_c/c1_synthase"/>
</dbReference>
<dbReference type="HOGENOM" id="CLU_048602_0_0_1"/>
<organism evidence="12 13">
    <name type="scientific">Aspergillus clavatus (strain ATCC 1007 / CBS 513.65 / DSM 816 / NCTC 3887 / NRRL 1 / QM 1276 / 107)</name>
    <dbReference type="NCBI Taxonomy" id="344612"/>
    <lineage>
        <taxon>Eukaryota</taxon>
        <taxon>Fungi</taxon>
        <taxon>Dikarya</taxon>
        <taxon>Ascomycota</taxon>
        <taxon>Pezizomycotina</taxon>
        <taxon>Eurotiomycetes</taxon>
        <taxon>Eurotiomycetidae</taxon>
        <taxon>Eurotiales</taxon>
        <taxon>Aspergillaceae</taxon>
        <taxon>Aspergillus</taxon>
        <taxon>Aspergillus subgen. Fumigati</taxon>
    </lineage>
</organism>